<comment type="caution">
    <text evidence="2">The sequence shown here is derived from an EMBL/GenBank/DDBJ whole genome shotgun (WGS) entry which is preliminary data.</text>
</comment>
<keyword evidence="1" id="KW-0472">Membrane</keyword>
<proteinExistence type="predicted"/>
<keyword evidence="1" id="KW-1133">Transmembrane helix</keyword>
<evidence type="ECO:0008006" key="4">
    <source>
        <dbReference type="Google" id="ProtNLM"/>
    </source>
</evidence>
<evidence type="ECO:0000313" key="2">
    <source>
        <dbReference type="EMBL" id="GMS78587.1"/>
    </source>
</evidence>
<sequence length="228" mass="27181">TNENKNARVQMQIGLKDKRVKPFFSLSFWHGYYQEKMYACEFVHQLVTMKTGIEEDLPMAYAYVPQYKRDAKNNIIRIEDAQVDSNVYNGNHTYMCDFFEKNDVDAPLFRSRMRLISNSEIFTYDDDDLWDRLDIISAHGDEPLHTVFFHYCLLIVVIYVITVYSLDLYCRRLQYTTMDREEMEEYFFPPARYTNKLEHFRMMRGATKIEKEKNIGVVPTGLLLEYAD</sequence>
<protein>
    <recommendedName>
        <fullName evidence="4">Transmembrane protein 231</fullName>
    </recommendedName>
</protein>
<gene>
    <name evidence="2" type="ORF">PENTCL1PPCAC_762</name>
</gene>
<evidence type="ECO:0000256" key="1">
    <source>
        <dbReference type="SAM" id="Phobius"/>
    </source>
</evidence>
<feature type="non-terminal residue" evidence="2">
    <location>
        <position position="1"/>
    </location>
</feature>
<organism evidence="2 3">
    <name type="scientific">Pristionchus entomophagus</name>
    <dbReference type="NCBI Taxonomy" id="358040"/>
    <lineage>
        <taxon>Eukaryota</taxon>
        <taxon>Metazoa</taxon>
        <taxon>Ecdysozoa</taxon>
        <taxon>Nematoda</taxon>
        <taxon>Chromadorea</taxon>
        <taxon>Rhabditida</taxon>
        <taxon>Rhabditina</taxon>
        <taxon>Diplogasteromorpha</taxon>
        <taxon>Diplogasteroidea</taxon>
        <taxon>Neodiplogasteridae</taxon>
        <taxon>Pristionchus</taxon>
    </lineage>
</organism>
<feature type="transmembrane region" description="Helical" evidence="1">
    <location>
        <begin position="148"/>
        <end position="170"/>
    </location>
</feature>
<accession>A0AAV5S8R8</accession>
<dbReference type="Proteomes" id="UP001432027">
    <property type="component" value="Unassembled WGS sequence"/>
</dbReference>
<name>A0AAV5S8R8_9BILA</name>
<keyword evidence="3" id="KW-1185">Reference proteome</keyword>
<keyword evidence="1" id="KW-0812">Transmembrane</keyword>
<dbReference type="EMBL" id="BTSX01000001">
    <property type="protein sequence ID" value="GMS78587.1"/>
    <property type="molecule type" value="Genomic_DNA"/>
</dbReference>
<dbReference type="AlphaFoldDB" id="A0AAV5S8R8"/>
<evidence type="ECO:0000313" key="3">
    <source>
        <dbReference type="Proteomes" id="UP001432027"/>
    </source>
</evidence>
<reference evidence="2" key="1">
    <citation type="submission" date="2023-10" db="EMBL/GenBank/DDBJ databases">
        <title>Genome assembly of Pristionchus species.</title>
        <authorList>
            <person name="Yoshida K."/>
            <person name="Sommer R.J."/>
        </authorList>
    </citation>
    <scope>NUCLEOTIDE SEQUENCE</scope>
    <source>
        <strain evidence="2">RS0144</strain>
    </source>
</reference>